<accession>K2Q0W2</accession>
<dbReference type="EMBL" id="AMSG01000019">
    <property type="protein sequence ID" value="EKF54536.1"/>
    <property type="molecule type" value="Genomic_DNA"/>
</dbReference>
<feature type="chain" id="PRO_5003863353" evidence="1">
    <location>
        <begin position="23"/>
        <end position="141"/>
    </location>
</feature>
<dbReference type="AlphaFoldDB" id="K2Q0W2"/>
<organism evidence="2 3">
    <name type="scientific">Galbibacter marinus</name>
    <dbReference type="NCBI Taxonomy" id="555500"/>
    <lineage>
        <taxon>Bacteria</taxon>
        <taxon>Pseudomonadati</taxon>
        <taxon>Bacteroidota</taxon>
        <taxon>Flavobacteriia</taxon>
        <taxon>Flavobacteriales</taxon>
        <taxon>Flavobacteriaceae</taxon>
        <taxon>Galbibacter</taxon>
    </lineage>
</organism>
<dbReference type="STRING" id="555500.I215_11818"/>
<comment type="caution">
    <text evidence="2">The sequence shown here is derived from an EMBL/GenBank/DDBJ whole genome shotgun (WGS) entry which is preliminary data.</text>
</comment>
<dbReference type="RefSeq" id="WP_008992202.1">
    <property type="nucleotide sequence ID" value="NZ_AMSG01000019.1"/>
</dbReference>
<gene>
    <name evidence="2" type="ORF">I215_11818</name>
</gene>
<sequence length="141" mass="16114">MTKTTILLLFSLIFSISTYSQNNVSGNDQPLYINILVSPGKTVSVNNHVNILPENIKKHISKIVNNHSILENENLVYRIYGTKSMKLGNIMDIQQKLLGLYPAKYERYVILDGDEQILIDDAKWTKKLGELEILKIDKPVR</sequence>
<proteinExistence type="predicted"/>
<reference evidence="2 3" key="1">
    <citation type="journal article" date="2012" name="J. Bacteriol.">
        <title>Genome Sequence of Galbibacter marinum Type Strain ck-I2-15.</title>
        <authorList>
            <person name="Lai Q."/>
            <person name="Li C."/>
            <person name="Shao Z."/>
        </authorList>
    </citation>
    <scope>NUCLEOTIDE SEQUENCE [LARGE SCALE GENOMIC DNA]</scope>
    <source>
        <strain evidence="3">ck-I2-15</strain>
    </source>
</reference>
<evidence type="ECO:0000313" key="3">
    <source>
        <dbReference type="Proteomes" id="UP000007364"/>
    </source>
</evidence>
<keyword evidence="1" id="KW-0732">Signal</keyword>
<feature type="signal peptide" evidence="1">
    <location>
        <begin position="1"/>
        <end position="22"/>
    </location>
</feature>
<dbReference type="Proteomes" id="UP000007364">
    <property type="component" value="Unassembled WGS sequence"/>
</dbReference>
<keyword evidence="3" id="KW-1185">Reference proteome</keyword>
<protein>
    <submittedName>
        <fullName evidence="2">Uncharacterized protein</fullName>
    </submittedName>
</protein>
<evidence type="ECO:0000256" key="1">
    <source>
        <dbReference type="SAM" id="SignalP"/>
    </source>
</evidence>
<evidence type="ECO:0000313" key="2">
    <source>
        <dbReference type="EMBL" id="EKF54536.1"/>
    </source>
</evidence>
<name>K2Q0W2_9FLAO</name>